<evidence type="ECO:0000259" key="1">
    <source>
        <dbReference type="Pfam" id="PF00535"/>
    </source>
</evidence>
<dbReference type="Proteomes" id="UP001317742">
    <property type="component" value="Chromosome"/>
</dbReference>
<accession>A0ABN6S9U9</accession>
<evidence type="ECO:0000313" key="3">
    <source>
        <dbReference type="Proteomes" id="UP001317742"/>
    </source>
</evidence>
<reference evidence="2 3" key="1">
    <citation type="submission" date="2022-08" db="EMBL/GenBank/DDBJ databases">
        <title>Genome Sequence of the sulphate-reducing bacterium, Pseudodesulfovibrio sp. SYK.</title>
        <authorList>
            <person name="Kondo R."/>
            <person name="Kataoka T."/>
        </authorList>
    </citation>
    <scope>NUCLEOTIDE SEQUENCE [LARGE SCALE GENOMIC DNA]</scope>
    <source>
        <strain evidence="2 3">SYK</strain>
    </source>
</reference>
<keyword evidence="3" id="KW-1185">Reference proteome</keyword>
<dbReference type="InterPro" id="IPR029044">
    <property type="entry name" value="Nucleotide-diphossugar_trans"/>
</dbReference>
<protein>
    <recommendedName>
        <fullName evidence="1">Glycosyltransferase 2-like domain-containing protein</fullName>
    </recommendedName>
</protein>
<dbReference type="CDD" id="cd00761">
    <property type="entry name" value="Glyco_tranf_GTA_type"/>
    <property type="match status" value="1"/>
</dbReference>
<dbReference type="Gene3D" id="3.90.550.10">
    <property type="entry name" value="Spore Coat Polysaccharide Biosynthesis Protein SpsA, Chain A"/>
    <property type="match status" value="1"/>
</dbReference>
<dbReference type="InterPro" id="IPR001173">
    <property type="entry name" value="Glyco_trans_2-like"/>
</dbReference>
<dbReference type="PANTHER" id="PTHR43179:SF7">
    <property type="entry name" value="RHAMNOSYLTRANSFERASE WBBL"/>
    <property type="match status" value="1"/>
</dbReference>
<dbReference type="SUPFAM" id="SSF53448">
    <property type="entry name" value="Nucleotide-diphospho-sugar transferases"/>
    <property type="match status" value="1"/>
</dbReference>
<organism evidence="2 3">
    <name type="scientific">Pseudodesulfovibrio nedwellii</name>
    <dbReference type="NCBI Taxonomy" id="2973072"/>
    <lineage>
        <taxon>Bacteria</taxon>
        <taxon>Pseudomonadati</taxon>
        <taxon>Thermodesulfobacteriota</taxon>
        <taxon>Desulfovibrionia</taxon>
        <taxon>Desulfovibrionales</taxon>
        <taxon>Desulfovibrionaceae</taxon>
    </lineage>
</organism>
<name>A0ABN6S9U9_9BACT</name>
<gene>
    <name evidence="2" type="ORF">SYK_32860</name>
</gene>
<dbReference type="PANTHER" id="PTHR43179">
    <property type="entry name" value="RHAMNOSYLTRANSFERASE WBBL"/>
    <property type="match status" value="1"/>
</dbReference>
<sequence length="560" mass="62090">MPAFTEHFSGWHLGMGLPETLLGLLPGLFQLARRDPECKNITMGMALWGTQAHPLTPGMGTWGIKSLNMGLKLGPAFTRILLLTAKLPKLAEAPSETDDDTEYKAEVEAMDTWHALARQDDRKLILRFLTVTLGNSTKGLSWLQHVWQDLIHLGKPEIPKAALDMVEWTDSTQPLKERMEADWAFHCLSPEKALPIIEKLDPALWGLWRTYAGGELLLRMGKKGEAKGILAALWKAIPWHVNLTLKLHEIFKAPPMGEIEDTANVTILVYSWNKAELLADTLRSLLDSDIGQAKIVALDNGSDDATGDVLLKAQKEFGADRFRVETLPVNVGAPAARNWLLALPEVKASKWAAFLDDDIILPKDWLLRLLGPAQNRDNIGAVGCRITAAAPPYGLQSADYNLFPVPPNDPKAEMVPHRVLVFDNCAGSLDSGLFTYTRPCLSVSGCCHMINIHSIEKAGEFDLRYTPSQFDDLDRDIRSSLAGMPALFVGGLAVKHIQHSSLAKSKDTKQIGQVMGNKLKLDTKYTDEELIRLGQDNQQWSWNDLEEKSTFLVDRLGLST</sequence>
<dbReference type="Pfam" id="PF00535">
    <property type="entry name" value="Glycos_transf_2"/>
    <property type="match status" value="1"/>
</dbReference>
<dbReference type="EMBL" id="AP026709">
    <property type="protein sequence ID" value="BDQ38926.1"/>
    <property type="molecule type" value="Genomic_DNA"/>
</dbReference>
<proteinExistence type="predicted"/>
<feature type="domain" description="Glycosyltransferase 2-like" evidence="1">
    <location>
        <begin position="267"/>
        <end position="387"/>
    </location>
</feature>
<evidence type="ECO:0000313" key="2">
    <source>
        <dbReference type="EMBL" id="BDQ38926.1"/>
    </source>
</evidence>